<organism evidence="1 2">
    <name type="scientific">Melastoma candidum</name>
    <dbReference type="NCBI Taxonomy" id="119954"/>
    <lineage>
        <taxon>Eukaryota</taxon>
        <taxon>Viridiplantae</taxon>
        <taxon>Streptophyta</taxon>
        <taxon>Embryophyta</taxon>
        <taxon>Tracheophyta</taxon>
        <taxon>Spermatophyta</taxon>
        <taxon>Magnoliopsida</taxon>
        <taxon>eudicotyledons</taxon>
        <taxon>Gunneridae</taxon>
        <taxon>Pentapetalae</taxon>
        <taxon>rosids</taxon>
        <taxon>malvids</taxon>
        <taxon>Myrtales</taxon>
        <taxon>Melastomataceae</taxon>
        <taxon>Melastomatoideae</taxon>
        <taxon>Melastomateae</taxon>
        <taxon>Melastoma</taxon>
    </lineage>
</organism>
<protein>
    <submittedName>
        <fullName evidence="1">Uncharacterized protein</fullName>
    </submittedName>
</protein>
<gene>
    <name evidence="1" type="ORF">MLD38_016625</name>
</gene>
<name>A0ACB9QMA6_9MYRT</name>
<evidence type="ECO:0000313" key="1">
    <source>
        <dbReference type="EMBL" id="KAI4368011.1"/>
    </source>
</evidence>
<keyword evidence="2" id="KW-1185">Reference proteome</keyword>
<accession>A0ACB9QMA6</accession>
<dbReference type="EMBL" id="CM042884">
    <property type="protein sequence ID" value="KAI4368011.1"/>
    <property type="molecule type" value="Genomic_DNA"/>
</dbReference>
<sequence length="81" mass="9221">MDQLKTQLAQAYAEEFLETVRGKCFEKCITKPGSSLSGSESSCISRCLGRGVAREFQFHVYWLFLIGEHHHCPLLPLHHCL</sequence>
<reference evidence="2" key="1">
    <citation type="journal article" date="2023" name="Front. Plant Sci.">
        <title>Chromosomal-level genome assembly of Melastoma candidum provides insights into trichome evolution.</title>
        <authorList>
            <person name="Zhong Y."/>
            <person name="Wu W."/>
            <person name="Sun C."/>
            <person name="Zou P."/>
            <person name="Liu Y."/>
            <person name="Dai S."/>
            <person name="Zhou R."/>
        </authorList>
    </citation>
    <scope>NUCLEOTIDE SEQUENCE [LARGE SCALE GENOMIC DNA]</scope>
</reference>
<proteinExistence type="predicted"/>
<evidence type="ECO:0000313" key="2">
    <source>
        <dbReference type="Proteomes" id="UP001057402"/>
    </source>
</evidence>
<comment type="caution">
    <text evidence="1">The sequence shown here is derived from an EMBL/GenBank/DDBJ whole genome shotgun (WGS) entry which is preliminary data.</text>
</comment>
<dbReference type="Proteomes" id="UP001057402">
    <property type="component" value="Chromosome 5"/>
</dbReference>